<feature type="transmembrane region" description="Helical" evidence="2">
    <location>
        <begin position="265"/>
        <end position="287"/>
    </location>
</feature>
<evidence type="ECO:0000313" key="5">
    <source>
        <dbReference type="Proteomes" id="UP000002282"/>
    </source>
</evidence>
<feature type="transmembrane region" description="Helical" evidence="2">
    <location>
        <begin position="346"/>
        <end position="367"/>
    </location>
</feature>
<keyword evidence="2" id="KW-0472">Membrane</keyword>
<dbReference type="PANTHER" id="PTHR13018">
    <property type="entry name" value="PROBABLE MEMBRANE PROTEIN DUF221-RELATED"/>
    <property type="match status" value="1"/>
</dbReference>
<dbReference type="GO" id="GO:0005886">
    <property type="term" value="C:plasma membrane"/>
    <property type="evidence" value="ECO:0007669"/>
    <property type="project" value="TreeGrafter"/>
</dbReference>
<dbReference type="OrthoDB" id="1689567at2759"/>
<keyword evidence="5" id="KW-1185">Reference proteome</keyword>
<evidence type="ECO:0000256" key="1">
    <source>
        <dbReference type="SAM" id="MobiDB-lite"/>
    </source>
</evidence>
<keyword evidence="2" id="KW-0812">Transmembrane</keyword>
<dbReference type="PANTHER" id="PTHR13018:SF5">
    <property type="entry name" value="RE44586P"/>
    <property type="match status" value="1"/>
</dbReference>
<dbReference type="GO" id="GO:0098512">
    <property type="term" value="P:detection of humidity stimulus involved in sensory perception"/>
    <property type="evidence" value="ECO:0007669"/>
    <property type="project" value="EnsemblMetazoa"/>
</dbReference>
<accession>B4P289</accession>
<keyword evidence="2" id="KW-1133">Transmembrane helix</keyword>
<sequence>MVMAEYSNISYCQAVANRTSFFTTAYNGIPETLILNTIFWVLLILLFTTLRHQAGDFGRLALVNSNGSKKRWTEIFYSRATSVFDPQPSTSTQVSPRPSATSQGIADSTPLSPIQPEEGFFGWIQVTLKLRKETILLHTGPDAVHYLSFQQHLMAVMALVTIVSLVIILPVNFLNFWRENPHDVNAFGRTTMANLCERGSFYVNYIITAAFIGTALELLRFPELIVYIWSLLKAKSKAETPYIRKAILIEFPFGTHYAWTTLVFTIAIVYSVACPLIMPFAMVYICLKHFVDRHNLYFAYGPSNMISRKGGKIHSTAVTMTKFSVVILVLVMAMICFFRGDDGMARFLLLIISLAITLTLFTFMSPIKRCAATRRPSIVEIAGPAPIYVPDVLKDNGVRTSSIRPSVAGFGGYGSDSVSEYDSSQYSVNSVEA</sequence>
<dbReference type="InterPro" id="IPR003864">
    <property type="entry name" value="CSC1/OSCA1-like_7TM"/>
</dbReference>
<gene>
    <name evidence="4" type="primary">Dyak\GE19176</name>
    <name evidence="4" type="synonym">dyak_GLEANR_2950</name>
    <name evidence="4" type="synonym">GE19176</name>
    <name evidence="4" type="ORF">Dyak_GE19176</name>
</gene>
<feature type="compositionally biased region" description="Polar residues" evidence="1">
    <location>
        <begin position="87"/>
        <end position="112"/>
    </location>
</feature>
<dbReference type="EMBL" id="CM000157">
    <property type="protein sequence ID" value="EDW89290.2"/>
    <property type="molecule type" value="Genomic_DNA"/>
</dbReference>
<feature type="region of interest" description="Disordered" evidence="1">
    <location>
        <begin position="85"/>
        <end position="113"/>
    </location>
</feature>
<dbReference type="GO" id="GO:0005227">
    <property type="term" value="F:calcium-activated cation channel activity"/>
    <property type="evidence" value="ECO:0007669"/>
    <property type="project" value="InterPro"/>
</dbReference>
<dbReference type="Proteomes" id="UP000002282">
    <property type="component" value="Chromosome 2L"/>
</dbReference>
<organism evidence="4 5">
    <name type="scientific">Drosophila yakuba</name>
    <name type="common">Fruit fly</name>
    <dbReference type="NCBI Taxonomy" id="7245"/>
    <lineage>
        <taxon>Eukaryota</taxon>
        <taxon>Metazoa</taxon>
        <taxon>Ecdysozoa</taxon>
        <taxon>Arthropoda</taxon>
        <taxon>Hexapoda</taxon>
        <taxon>Insecta</taxon>
        <taxon>Pterygota</taxon>
        <taxon>Neoptera</taxon>
        <taxon>Endopterygota</taxon>
        <taxon>Diptera</taxon>
        <taxon>Brachycera</taxon>
        <taxon>Muscomorpha</taxon>
        <taxon>Ephydroidea</taxon>
        <taxon>Drosophilidae</taxon>
        <taxon>Drosophila</taxon>
        <taxon>Sophophora</taxon>
    </lineage>
</organism>
<reference evidence="4 5" key="1">
    <citation type="journal article" date="2007" name="Nature">
        <title>Evolution of genes and genomes on the Drosophila phylogeny.</title>
        <authorList>
            <consortium name="Drosophila 12 Genomes Consortium"/>
            <person name="Clark A.G."/>
            <person name="Eisen M.B."/>
            <person name="Smith D.R."/>
            <person name="Bergman C.M."/>
            <person name="Oliver B."/>
            <person name="Markow T.A."/>
            <person name="Kaufman T.C."/>
            <person name="Kellis M."/>
            <person name="Gelbart W."/>
            <person name="Iyer V.N."/>
            <person name="Pollard D.A."/>
            <person name="Sackton T.B."/>
            <person name="Larracuente A.M."/>
            <person name="Singh N.D."/>
            <person name="Abad J.P."/>
            <person name="Abt D.N."/>
            <person name="Adryan B."/>
            <person name="Aguade M."/>
            <person name="Akashi H."/>
            <person name="Anderson W.W."/>
            <person name="Aquadro C.F."/>
            <person name="Ardell D.H."/>
            <person name="Arguello R."/>
            <person name="Artieri C.G."/>
            <person name="Barbash D.A."/>
            <person name="Barker D."/>
            <person name="Barsanti P."/>
            <person name="Batterham P."/>
            <person name="Batzoglou S."/>
            <person name="Begun D."/>
            <person name="Bhutkar A."/>
            <person name="Blanco E."/>
            <person name="Bosak S.A."/>
            <person name="Bradley R.K."/>
            <person name="Brand A.D."/>
            <person name="Brent M.R."/>
            <person name="Brooks A.N."/>
            <person name="Brown R.H."/>
            <person name="Butlin R.K."/>
            <person name="Caggese C."/>
            <person name="Calvi B.R."/>
            <person name="Bernardo de Carvalho A."/>
            <person name="Caspi A."/>
            <person name="Castrezana S."/>
            <person name="Celniker S.E."/>
            <person name="Chang J.L."/>
            <person name="Chapple C."/>
            <person name="Chatterji S."/>
            <person name="Chinwalla A."/>
            <person name="Civetta A."/>
            <person name="Clifton S.W."/>
            <person name="Comeron J.M."/>
            <person name="Costello J.C."/>
            <person name="Coyne J.A."/>
            <person name="Daub J."/>
            <person name="David R.G."/>
            <person name="Delcher A.L."/>
            <person name="Delehaunty K."/>
            <person name="Do C.B."/>
            <person name="Ebling H."/>
            <person name="Edwards K."/>
            <person name="Eickbush T."/>
            <person name="Evans J.D."/>
            <person name="Filipski A."/>
            <person name="Findeiss S."/>
            <person name="Freyhult E."/>
            <person name="Fulton L."/>
            <person name="Fulton R."/>
            <person name="Garcia A.C."/>
            <person name="Gardiner A."/>
            <person name="Garfield D.A."/>
            <person name="Garvin B.E."/>
            <person name="Gibson G."/>
            <person name="Gilbert D."/>
            <person name="Gnerre S."/>
            <person name="Godfrey J."/>
            <person name="Good R."/>
            <person name="Gotea V."/>
            <person name="Gravely B."/>
            <person name="Greenberg A.J."/>
            <person name="Griffiths-Jones S."/>
            <person name="Gross S."/>
            <person name="Guigo R."/>
            <person name="Gustafson E.A."/>
            <person name="Haerty W."/>
            <person name="Hahn M.W."/>
            <person name="Halligan D.L."/>
            <person name="Halpern A.L."/>
            <person name="Halter G.M."/>
            <person name="Han M.V."/>
            <person name="Heger A."/>
            <person name="Hillier L."/>
            <person name="Hinrichs A.S."/>
            <person name="Holmes I."/>
            <person name="Hoskins R.A."/>
            <person name="Hubisz M.J."/>
            <person name="Hultmark D."/>
            <person name="Huntley M.A."/>
            <person name="Jaffe D.B."/>
            <person name="Jagadeeshan S."/>
            <person name="Jeck W.R."/>
            <person name="Johnson J."/>
            <person name="Jones C.D."/>
            <person name="Jordan W.C."/>
            <person name="Karpen G.H."/>
            <person name="Kataoka E."/>
            <person name="Keightley P.D."/>
            <person name="Kheradpour P."/>
            <person name="Kirkness E.F."/>
            <person name="Koerich L.B."/>
            <person name="Kristiansen K."/>
            <person name="Kudrna D."/>
            <person name="Kulathinal R.J."/>
            <person name="Kumar S."/>
            <person name="Kwok R."/>
            <person name="Lander E."/>
            <person name="Langley C.H."/>
            <person name="Lapoint R."/>
            <person name="Lazzaro B.P."/>
            <person name="Lee S.J."/>
            <person name="Levesque L."/>
            <person name="Li R."/>
            <person name="Lin C.F."/>
            <person name="Lin M.F."/>
            <person name="Lindblad-Toh K."/>
            <person name="Llopart A."/>
            <person name="Long M."/>
            <person name="Low L."/>
            <person name="Lozovsky E."/>
            <person name="Lu J."/>
            <person name="Luo M."/>
            <person name="Machado C.A."/>
            <person name="Makalowski W."/>
            <person name="Marzo M."/>
            <person name="Matsuda M."/>
            <person name="Matzkin L."/>
            <person name="McAllister B."/>
            <person name="McBride C.S."/>
            <person name="McKernan B."/>
            <person name="McKernan K."/>
            <person name="Mendez-Lago M."/>
            <person name="Minx P."/>
            <person name="Mollenhauer M.U."/>
            <person name="Montooth K."/>
            <person name="Mount S.M."/>
            <person name="Mu X."/>
            <person name="Myers E."/>
            <person name="Negre B."/>
            <person name="Newfeld S."/>
            <person name="Nielsen R."/>
            <person name="Noor M.A."/>
            <person name="O'Grady P."/>
            <person name="Pachter L."/>
            <person name="Papaceit M."/>
            <person name="Parisi M.J."/>
            <person name="Parisi M."/>
            <person name="Parts L."/>
            <person name="Pedersen J.S."/>
            <person name="Pesole G."/>
            <person name="Phillippy A.M."/>
            <person name="Ponting C.P."/>
            <person name="Pop M."/>
            <person name="Porcelli D."/>
            <person name="Powell J.R."/>
            <person name="Prohaska S."/>
            <person name="Pruitt K."/>
            <person name="Puig M."/>
            <person name="Quesneville H."/>
            <person name="Ram K.R."/>
            <person name="Rand D."/>
            <person name="Rasmussen M.D."/>
            <person name="Reed L.K."/>
            <person name="Reenan R."/>
            <person name="Reily A."/>
            <person name="Remington K.A."/>
            <person name="Rieger T.T."/>
            <person name="Ritchie M.G."/>
            <person name="Robin C."/>
            <person name="Rogers Y.H."/>
            <person name="Rohde C."/>
            <person name="Rozas J."/>
            <person name="Rubenfield M.J."/>
            <person name="Ruiz A."/>
            <person name="Russo S."/>
            <person name="Salzberg S.L."/>
            <person name="Sanchez-Gracia A."/>
            <person name="Saranga D.J."/>
            <person name="Sato H."/>
            <person name="Schaeffer S.W."/>
            <person name="Schatz M.C."/>
            <person name="Schlenke T."/>
            <person name="Schwartz R."/>
            <person name="Segarra C."/>
            <person name="Singh R.S."/>
            <person name="Sirot L."/>
            <person name="Sirota M."/>
            <person name="Sisneros N.B."/>
            <person name="Smith C.D."/>
            <person name="Smith T.F."/>
            <person name="Spieth J."/>
            <person name="Stage D.E."/>
            <person name="Stark A."/>
            <person name="Stephan W."/>
            <person name="Strausberg R.L."/>
            <person name="Strempel S."/>
            <person name="Sturgill D."/>
            <person name="Sutton G."/>
            <person name="Sutton G.G."/>
            <person name="Tao W."/>
            <person name="Teichmann S."/>
            <person name="Tobari Y.N."/>
            <person name="Tomimura Y."/>
            <person name="Tsolas J.M."/>
            <person name="Valente V.L."/>
            <person name="Venter E."/>
            <person name="Venter J.C."/>
            <person name="Vicario S."/>
            <person name="Vieira F.G."/>
            <person name="Vilella A.J."/>
            <person name="Villasante A."/>
            <person name="Walenz B."/>
            <person name="Wang J."/>
            <person name="Wasserman M."/>
            <person name="Watts T."/>
            <person name="Wilson D."/>
            <person name="Wilson R.K."/>
            <person name="Wing R.A."/>
            <person name="Wolfner M.F."/>
            <person name="Wong A."/>
            <person name="Wong G.K."/>
            <person name="Wu C.I."/>
            <person name="Wu G."/>
            <person name="Yamamoto D."/>
            <person name="Yang H.P."/>
            <person name="Yang S.P."/>
            <person name="Yorke J.A."/>
            <person name="Yoshida K."/>
            <person name="Zdobnov E."/>
            <person name="Zhang P."/>
            <person name="Zhang Y."/>
            <person name="Zimin A.V."/>
            <person name="Baldwin J."/>
            <person name="Abdouelleil A."/>
            <person name="Abdulkadir J."/>
            <person name="Abebe A."/>
            <person name="Abera B."/>
            <person name="Abreu J."/>
            <person name="Acer S.C."/>
            <person name="Aftuck L."/>
            <person name="Alexander A."/>
            <person name="An P."/>
            <person name="Anderson E."/>
            <person name="Anderson S."/>
            <person name="Arachi H."/>
            <person name="Azer M."/>
            <person name="Bachantsang P."/>
            <person name="Barry A."/>
            <person name="Bayul T."/>
            <person name="Berlin A."/>
            <person name="Bessette D."/>
            <person name="Bloom T."/>
            <person name="Blye J."/>
            <person name="Boguslavskiy L."/>
            <person name="Bonnet C."/>
            <person name="Boukhgalter B."/>
            <person name="Bourzgui I."/>
            <person name="Brown A."/>
            <person name="Cahill P."/>
            <person name="Channer S."/>
            <person name="Cheshatsang Y."/>
            <person name="Chuda L."/>
            <person name="Citroen M."/>
            <person name="Collymore A."/>
            <person name="Cooke P."/>
            <person name="Costello M."/>
            <person name="D'Aco K."/>
            <person name="Daza R."/>
            <person name="De Haan G."/>
            <person name="DeGray S."/>
            <person name="DeMaso C."/>
            <person name="Dhargay N."/>
            <person name="Dooley K."/>
            <person name="Dooley E."/>
            <person name="Doricent M."/>
            <person name="Dorje P."/>
            <person name="Dorjee K."/>
            <person name="Dupes A."/>
            <person name="Elong R."/>
            <person name="Falk J."/>
            <person name="Farina A."/>
            <person name="Faro S."/>
            <person name="Ferguson D."/>
            <person name="Fisher S."/>
            <person name="Foley C.D."/>
            <person name="Franke A."/>
            <person name="Friedrich D."/>
            <person name="Gadbois L."/>
            <person name="Gearin G."/>
            <person name="Gearin C.R."/>
            <person name="Giannoukos G."/>
            <person name="Goode T."/>
            <person name="Graham J."/>
            <person name="Grandbois E."/>
            <person name="Grewal S."/>
            <person name="Gyaltsen K."/>
            <person name="Hafez N."/>
            <person name="Hagos B."/>
            <person name="Hall J."/>
            <person name="Henson C."/>
            <person name="Hollinger A."/>
            <person name="Honan T."/>
            <person name="Huard M.D."/>
            <person name="Hughes L."/>
            <person name="Hurhula B."/>
            <person name="Husby M.E."/>
            <person name="Kamat A."/>
            <person name="Kanga B."/>
            <person name="Kashin S."/>
            <person name="Khazanovich D."/>
            <person name="Kisner P."/>
            <person name="Lance K."/>
            <person name="Lara M."/>
            <person name="Lee W."/>
            <person name="Lennon N."/>
            <person name="Letendre F."/>
            <person name="LeVine R."/>
            <person name="Lipovsky A."/>
            <person name="Liu X."/>
            <person name="Liu J."/>
            <person name="Liu S."/>
            <person name="Lokyitsang T."/>
            <person name="Lokyitsang Y."/>
            <person name="Lubonja R."/>
            <person name="Lui A."/>
            <person name="MacDonald P."/>
            <person name="Magnisalis V."/>
            <person name="Maru K."/>
            <person name="Matthews C."/>
            <person name="McCusker W."/>
            <person name="McDonough S."/>
            <person name="Mehta T."/>
            <person name="Meldrim J."/>
            <person name="Meneus L."/>
            <person name="Mihai O."/>
            <person name="Mihalev A."/>
            <person name="Mihova T."/>
            <person name="Mittelman R."/>
            <person name="Mlenga V."/>
            <person name="Montmayeur A."/>
            <person name="Mulrain L."/>
            <person name="Navidi A."/>
            <person name="Naylor J."/>
            <person name="Negash T."/>
            <person name="Nguyen T."/>
            <person name="Nguyen N."/>
            <person name="Nicol R."/>
            <person name="Norbu C."/>
            <person name="Norbu N."/>
            <person name="Novod N."/>
            <person name="O'Neill B."/>
            <person name="Osman S."/>
            <person name="Markiewicz E."/>
            <person name="Oyono O.L."/>
            <person name="Patti C."/>
            <person name="Phunkhang P."/>
            <person name="Pierre F."/>
            <person name="Priest M."/>
            <person name="Raghuraman S."/>
            <person name="Rege F."/>
            <person name="Reyes R."/>
            <person name="Rise C."/>
            <person name="Rogov P."/>
            <person name="Ross K."/>
            <person name="Ryan E."/>
            <person name="Settipalli S."/>
            <person name="Shea T."/>
            <person name="Sherpa N."/>
            <person name="Shi L."/>
            <person name="Shih D."/>
            <person name="Sparrow T."/>
            <person name="Spaulding J."/>
            <person name="Stalker J."/>
            <person name="Stange-Thomann N."/>
            <person name="Stavropoulos S."/>
            <person name="Stone C."/>
            <person name="Strader C."/>
            <person name="Tesfaye S."/>
            <person name="Thomson T."/>
            <person name="Thoulutsang Y."/>
            <person name="Thoulutsang D."/>
            <person name="Topham K."/>
            <person name="Topping I."/>
            <person name="Tsamla T."/>
            <person name="Vassiliev H."/>
            <person name="Vo A."/>
            <person name="Wangchuk T."/>
            <person name="Wangdi T."/>
            <person name="Weiand M."/>
            <person name="Wilkinson J."/>
            <person name="Wilson A."/>
            <person name="Yadav S."/>
            <person name="Young G."/>
            <person name="Yu Q."/>
            <person name="Zembek L."/>
            <person name="Zhong D."/>
            <person name="Zimmer A."/>
            <person name="Zwirko Z."/>
            <person name="Jaffe D.B."/>
            <person name="Alvarez P."/>
            <person name="Brockman W."/>
            <person name="Butler J."/>
            <person name="Chin C."/>
            <person name="Gnerre S."/>
            <person name="Grabherr M."/>
            <person name="Kleber M."/>
            <person name="Mauceli E."/>
            <person name="MacCallum I."/>
        </authorList>
    </citation>
    <scope>NUCLEOTIDE SEQUENCE [LARGE SCALE GENOMIC DNA]</scope>
    <source>
        <strain evidence="5">Tai18E2 / Tucson 14021-0261.01</strain>
    </source>
</reference>
<feature type="domain" description="CSC1/OSCA1-like 7TM region" evidence="3">
    <location>
        <begin position="163"/>
        <end position="334"/>
    </location>
</feature>
<proteinExistence type="predicted"/>
<feature type="transmembrane region" description="Helical" evidence="2">
    <location>
        <begin position="202"/>
        <end position="221"/>
    </location>
</feature>
<feature type="transmembrane region" description="Helical" evidence="2">
    <location>
        <begin position="33"/>
        <end position="50"/>
    </location>
</feature>
<protein>
    <recommendedName>
        <fullName evidence="3">CSC1/OSCA1-like 7TM region domain-containing protein</fullName>
    </recommendedName>
</protein>
<dbReference type="HOGENOM" id="CLU_636599_0_0_1"/>
<dbReference type="GO" id="GO:0032095">
    <property type="term" value="P:regulation of response to food"/>
    <property type="evidence" value="ECO:0007669"/>
    <property type="project" value="EnsemblMetazoa"/>
</dbReference>
<dbReference type="eggNOG" id="KOG1134">
    <property type="taxonomic scope" value="Eukaryota"/>
</dbReference>
<evidence type="ECO:0000259" key="3">
    <source>
        <dbReference type="Pfam" id="PF02714"/>
    </source>
</evidence>
<dbReference type="GO" id="GO:0005765">
    <property type="term" value="C:lysosomal membrane"/>
    <property type="evidence" value="ECO:0007669"/>
    <property type="project" value="EnsemblMetazoa"/>
</dbReference>
<dbReference type="AlphaFoldDB" id="B4P289"/>
<dbReference type="GO" id="GO:0140135">
    <property type="term" value="F:mechanosensitive monoatomic cation channel activity"/>
    <property type="evidence" value="ECO:0007669"/>
    <property type="project" value="EnsemblMetazoa"/>
</dbReference>
<name>B4P289_DROYA</name>
<evidence type="ECO:0000313" key="4">
    <source>
        <dbReference type="EMBL" id="EDW89290.2"/>
    </source>
</evidence>
<dbReference type="GO" id="GO:0007638">
    <property type="term" value="P:mechanosensory behavior"/>
    <property type="evidence" value="ECO:0007669"/>
    <property type="project" value="EnsemblMetazoa"/>
</dbReference>
<dbReference type="InterPro" id="IPR045122">
    <property type="entry name" value="Csc1-like"/>
</dbReference>
<feature type="transmembrane region" description="Helical" evidence="2">
    <location>
        <begin position="153"/>
        <end position="173"/>
    </location>
</feature>
<evidence type="ECO:0000256" key="2">
    <source>
        <dbReference type="SAM" id="Phobius"/>
    </source>
</evidence>
<dbReference type="KEGG" id="dya:Dyak_GE19176"/>
<dbReference type="Pfam" id="PF02714">
    <property type="entry name" value="RSN1_7TM"/>
    <property type="match status" value="1"/>
</dbReference>
<feature type="transmembrane region" description="Helical" evidence="2">
    <location>
        <begin position="317"/>
        <end position="340"/>
    </location>
</feature>
<dbReference type="GO" id="GO:0007040">
    <property type="term" value="P:lysosome organization"/>
    <property type="evidence" value="ECO:0007669"/>
    <property type="project" value="EnsemblMetazoa"/>
</dbReference>
<reference evidence="4 5" key="2">
    <citation type="journal article" date="2007" name="PLoS Biol.">
        <title>Principles of genome evolution in the Drosophila melanogaster species group.</title>
        <authorList>
            <person name="Ranz J.M."/>
            <person name="Maurin D."/>
            <person name="Chan Y.S."/>
            <person name="von Grotthuss M."/>
            <person name="Hillier L.W."/>
            <person name="Roote J."/>
            <person name="Ashburner M."/>
            <person name="Bergman C.M."/>
        </authorList>
    </citation>
    <scope>NUCLEOTIDE SEQUENCE [LARGE SCALE GENOMIC DNA]</scope>
    <source>
        <strain evidence="5">Tai18E2 / Tucson 14021-0261.01</strain>
    </source>
</reference>
<dbReference type="GO" id="GO:0045177">
    <property type="term" value="C:apical part of cell"/>
    <property type="evidence" value="ECO:0007669"/>
    <property type="project" value="EnsemblMetazoa"/>
</dbReference>